<dbReference type="PANTHER" id="PTHR40394:SF2">
    <property type="entry name" value="QUINOL:CYTOCHROME C OXIDOREDUCTASE MEMBRANE PROTEIN"/>
    <property type="match status" value="1"/>
</dbReference>
<evidence type="ECO:0000313" key="2">
    <source>
        <dbReference type="EMBL" id="SDR72279.1"/>
    </source>
</evidence>
<dbReference type="RefSeq" id="WP_090271613.1">
    <property type="nucleotide sequence ID" value="NZ_LT629748.1"/>
</dbReference>
<dbReference type="OrthoDB" id="9792475at2"/>
<sequence>MTRTGIYGVIARFDSADQLVTVTHAARQAGYRGLDAFAPFPVPGLPAALGFHQRRIAPLALLAGLCAAAAAFALQWYSAVIDYPIVVGGKPLNSWPAFLPVSFELGILATALTAILMMLWGNGLPRPYHAVFNDPEFDRASCDGFFLLIRGGDDASAATAPTVRAWLTSQGATSIRELRA</sequence>
<evidence type="ECO:0000256" key="1">
    <source>
        <dbReference type="SAM" id="Phobius"/>
    </source>
</evidence>
<keyword evidence="1" id="KW-0472">Membrane</keyword>
<keyword evidence="3" id="KW-1185">Reference proteome</keyword>
<feature type="transmembrane region" description="Helical" evidence="1">
    <location>
        <begin position="97"/>
        <end position="120"/>
    </location>
</feature>
<dbReference type="EMBL" id="LT629748">
    <property type="protein sequence ID" value="SDR72279.1"/>
    <property type="molecule type" value="Genomic_DNA"/>
</dbReference>
<keyword evidence="1" id="KW-0812">Transmembrane</keyword>
<dbReference type="Pfam" id="PF11821">
    <property type="entry name" value="ActD"/>
    <property type="match status" value="1"/>
</dbReference>
<keyword evidence="1" id="KW-1133">Transmembrane helix</keyword>
<dbReference type="Proteomes" id="UP000243426">
    <property type="component" value="Chromosome I"/>
</dbReference>
<protein>
    <submittedName>
        <fullName evidence="2">Quinol:cytochrome c oxidoreductase membrane protein</fullName>
    </submittedName>
</protein>
<evidence type="ECO:0000313" key="3">
    <source>
        <dbReference type="Proteomes" id="UP000243426"/>
    </source>
</evidence>
<organism evidence="2 3">
    <name type="scientific">Halopseudomonas litoralis</name>
    <dbReference type="NCBI Taxonomy" id="797277"/>
    <lineage>
        <taxon>Bacteria</taxon>
        <taxon>Pseudomonadati</taxon>
        <taxon>Pseudomonadota</taxon>
        <taxon>Gammaproteobacteria</taxon>
        <taxon>Pseudomonadales</taxon>
        <taxon>Pseudomonadaceae</taxon>
        <taxon>Halopseudomonas</taxon>
    </lineage>
</organism>
<proteinExistence type="predicted"/>
<dbReference type="PANTHER" id="PTHR40394">
    <property type="entry name" value="LIPOPROTEIN-RELATED"/>
    <property type="match status" value="1"/>
</dbReference>
<gene>
    <name evidence="2" type="ORF">SAMN05216198_0190</name>
</gene>
<feature type="transmembrane region" description="Helical" evidence="1">
    <location>
        <begin position="56"/>
        <end position="77"/>
    </location>
</feature>
<dbReference type="STRING" id="797277.SAMN05216198_0190"/>
<name>A0A1H1LEH4_9GAMM</name>
<dbReference type="InterPro" id="IPR021776">
    <property type="entry name" value="ActD"/>
</dbReference>
<dbReference type="AlphaFoldDB" id="A0A1H1LEH4"/>
<accession>A0A1H1LEH4</accession>
<reference evidence="3" key="1">
    <citation type="submission" date="2016-10" db="EMBL/GenBank/DDBJ databases">
        <authorList>
            <person name="Varghese N."/>
            <person name="Submissions S."/>
        </authorList>
    </citation>
    <scope>NUCLEOTIDE SEQUENCE [LARGE SCALE GENOMIC DNA]</scope>
    <source>
        <strain evidence="3">2SM5</strain>
    </source>
</reference>